<sequence length="451" mass="46706">MSAGIRAGVRGGLLRRHRDFRLLWCGETAGKFGASVTGVTMPLIAVSTLHASTLEVGLLSAAAWAPWLIIGLPVGVWVDRLRRRTIMLTAAAVSLALYAGVPLAAWSGRLSIGFLLAVALLTGTAAVFFQTAYTAYLPSILEPDDQPEGNAKLHGSASAAQIAGLGSGGLIAQLAGAVNGMFANAATFLVSLLCLAGIRHREPRTAGPGRRRPSLTGEVREGLRLVAIDPWFRTFTLFGAASNLALMGYQSIQVVFLVRSVGLTPGAVGALIAATSAGGVAGAFAARRVAHRIGTARATLVFELGLPTLGLLIPLTVDGVGIVLFVTGGFSVSAGVVAGNILKASFQQRYCPPDLLGRLTASTSFLSYGTIPVGALLGGALGTAFDLRTAMALTTAGVPLAALILLFSPIRRTRDLPTSRRPTRDVPLPPDSDAEPARRVPVCKSPHSPQG</sequence>
<comment type="caution">
    <text evidence="8">The sequence shown here is derived from an EMBL/GenBank/DDBJ whole genome shotgun (WGS) entry which is preliminary data.</text>
</comment>
<name>A0A7X0HE33_9ACTN</name>
<keyword evidence="9" id="KW-1185">Reference proteome</keyword>
<dbReference type="CDD" id="cd06173">
    <property type="entry name" value="MFS_MefA_like"/>
    <property type="match status" value="1"/>
</dbReference>
<dbReference type="Proteomes" id="UP000540423">
    <property type="component" value="Unassembled WGS sequence"/>
</dbReference>
<protein>
    <submittedName>
        <fullName evidence="8">MFS family permease</fullName>
    </submittedName>
</protein>
<dbReference type="Gene3D" id="1.20.1250.20">
    <property type="entry name" value="MFS general substrate transporter like domains"/>
    <property type="match status" value="1"/>
</dbReference>
<reference evidence="8 9" key="1">
    <citation type="submission" date="2020-08" db="EMBL/GenBank/DDBJ databases">
        <title>Genomic Encyclopedia of Type Strains, Phase IV (KMG-IV): sequencing the most valuable type-strain genomes for metagenomic binning, comparative biology and taxonomic classification.</title>
        <authorList>
            <person name="Goeker M."/>
        </authorList>
    </citation>
    <scope>NUCLEOTIDE SEQUENCE [LARGE SCALE GENOMIC DNA]</scope>
    <source>
        <strain evidence="8 9">DSM 40141</strain>
    </source>
</reference>
<dbReference type="Pfam" id="PF07690">
    <property type="entry name" value="MFS_1"/>
    <property type="match status" value="1"/>
</dbReference>
<feature type="transmembrane region" description="Helical" evidence="7">
    <location>
        <begin position="363"/>
        <end position="385"/>
    </location>
</feature>
<gene>
    <name evidence="8" type="ORF">HNQ79_002373</name>
</gene>
<dbReference type="SUPFAM" id="SSF103473">
    <property type="entry name" value="MFS general substrate transporter"/>
    <property type="match status" value="1"/>
</dbReference>
<feature type="transmembrane region" description="Helical" evidence="7">
    <location>
        <begin position="56"/>
        <end position="78"/>
    </location>
</feature>
<comment type="subcellular location">
    <subcellularLocation>
        <location evidence="1">Cell membrane</location>
        <topology evidence="1">Multi-pass membrane protein</topology>
    </subcellularLocation>
</comment>
<keyword evidence="4 7" id="KW-1133">Transmembrane helix</keyword>
<feature type="transmembrane region" description="Helical" evidence="7">
    <location>
        <begin position="322"/>
        <end position="342"/>
    </location>
</feature>
<dbReference type="AlphaFoldDB" id="A0A7X0HE33"/>
<evidence type="ECO:0000256" key="7">
    <source>
        <dbReference type="SAM" id="Phobius"/>
    </source>
</evidence>
<evidence type="ECO:0000256" key="2">
    <source>
        <dbReference type="ARBA" id="ARBA00022475"/>
    </source>
</evidence>
<dbReference type="RefSeq" id="WP_221507623.1">
    <property type="nucleotide sequence ID" value="NZ_BNBN01000005.1"/>
</dbReference>
<evidence type="ECO:0000256" key="3">
    <source>
        <dbReference type="ARBA" id="ARBA00022692"/>
    </source>
</evidence>
<feature type="transmembrane region" description="Helical" evidence="7">
    <location>
        <begin position="264"/>
        <end position="286"/>
    </location>
</feature>
<feature type="transmembrane region" description="Helical" evidence="7">
    <location>
        <begin position="391"/>
        <end position="410"/>
    </location>
</feature>
<dbReference type="EMBL" id="JACHEM010000005">
    <property type="protein sequence ID" value="MBB6435910.1"/>
    <property type="molecule type" value="Genomic_DNA"/>
</dbReference>
<accession>A0A7X0HE33</accession>
<feature type="region of interest" description="Disordered" evidence="6">
    <location>
        <begin position="416"/>
        <end position="451"/>
    </location>
</feature>
<evidence type="ECO:0000256" key="4">
    <source>
        <dbReference type="ARBA" id="ARBA00022989"/>
    </source>
</evidence>
<dbReference type="PANTHER" id="PTHR23513:SF6">
    <property type="entry name" value="MAJOR FACILITATOR SUPERFAMILY ASSOCIATED DOMAIN-CONTAINING PROTEIN"/>
    <property type="match status" value="1"/>
</dbReference>
<dbReference type="GO" id="GO:0005886">
    <property type="term" value="C:plasma membrane"/>
    <property type="evidence" value="ECO:0007669"/>
    <property type="project" value="UniProtKB-SubCell"/>
</dbReference>
<feature type="transmembrane region" description="Helical" evidence="7">
    <location>
        <begin position="298"/>
        <end position="316"/>
    </location>
</feature>
<feature type="transmembrane region" description="Helical" evidence="7">
    <location>
        <begin position="230"/>
        <end position="252"/>
    </location>
</feature>
<evidence type="ECO:0000256" key="6">
    <source>
        <dbReference type="SAM" id="MobiDB-lite"/>
    </source>
</evidence>
<feature type="transmembrane region" description="Helical" evidence="7">
    <location>
        <begin position="21"/>
        <end position="44"/>
    </location>
</feature>
<evidence type="ECO:0000256" key="1">
    <source>
        <dbReference type="ARBA" id="ARBA00004651"/>
    </source>
</evidence>
<evidence type="ECO:0000313" key="8">
    <source>
        <dbReference type="EMBL" id="MBB6435910.1"/>
    </source>
</evidence>
<dbReference type="InterPro" id="IPR011701">
    <property type="entry name" value="MFS"/>
</dbReference>
<organism evidence="8 9">
    <name type="scientific">Streptomyces candidus</name>
    <dbReference type="NCBI Taxonomy" id="67283"/>
    <lineage>
        <taxon>Bacteria</taxon>
        <taxon>Bacillati</taxon>
        <taxon>Actinomycetota</taxon>
        <taxon>Actinomycetes</taxon>
        <taxon>Kitasatosporales</taxon>
        <taxon>Streptomycetaceae</taxon>
        <taxon>Streptomyces</taxon>
    </lineage>
</organism>
<dbReference type="PANTHER" id="PTHR23513">
    <property type="entry name" value="INTEGRAL MEMBRANE EFFLUX PROTEIN-RELATED"/>
    <property type="match status" value="1"/>
</dbReference>
<feature type="transmembrane region" description="Helical" evidence="7">
    <location>
        <begin position="112"/>
        <end position="136"/>
    </location>
</feature>
<proteinExistence type="predicted"/>
<evidence type="ECO:0000256" key="5">
    <source>
        <dbReference type="ARBA" id="ARBA00023136"/>
    </source>
</evidence>
<dbReference type="InterPro" id="IPR036259">
    <property type="entry name" value="MFS_trans_sf"/>
</dbReference>
<feature type="transmembrane region" description="Helical" evidence="7">
    <location>
        <begin position="85"/>
        <end position="106"/>
    </location>
</feature>
<keyword evidence="5 7" id="KW-0472">Membrane</keyword>
<dbReference type="GO" id="GO:0022857">
    <property type="term" value="F:transmembrane transporter activity"/>
    <property type="evidence" value="ECO:0007669"/>
    <property type="project" value="InterPro"/>
</dbReference>
<keyword evidence="2" id="KW-1003">Cell membrane</keyword>
<evidence type="ECO:0000313" key="9">
    <source>
        <dbReference type="Proteomes" id="UP000540423"/>
    </source>
</evidence>
<keyword evidence="3 7" id="KW-0812">Transmembrane</keyword>